<dbReference type="InterPro" id="IPR000531">
    <property type="entry name" value="Beta-barrel_TonB"/>
</dbReference>
<evidence type="ECO:0000256" key="8">
    <source>
        <dbReference type="ARBA" id="ARBA00023077"/>
    </source>
</evidence>
<evidence type="ECO:0000256" key="13">
    <source>
        <dbReference type="SAM" id="MobiDB-lite"/>
    </source>
</evidence>
<evidence type="ECO:0000256" key="3">
    <source>
        <dbReference type="ARBA" id="ARBA00022452"/>
    </source>
</evidence>
<feature type="compositionally biased region" description="Polar residues" evidence="13">
    <location>
        <begin position="39"/>
        <end position="49"/>
    </location>
</feature>
<keyword evidence="4" id="KW-0410">Iron transport</keyword>
<protein>
    <submittedName>
        <fullName evidence="17">TonB-dependent receptor</fullName>
    </submittedName>
</protein>
<evidence type="ECO:0000256" key="5">
    <source>
        <dbReference type="ARBA" id="ARBA00022692"/>
    </source>
</evidence>
<evidence type="ECO:0000256" key="1">
    <source>
        <dbReference type="ARBA" id="ARBA00004571"/>
    </source>
</evidence>
<evidence type="ECO:0000256" key="6">
    <source>
        <dbReference type="ARBA" id="ARBA00023004"/>
    </source>
</evidence>
<evidence type="ECO:0000259" key="16">
    <source>
        <dbReference type="Pfam" id="PF07715"/>
    </source>
</evidence>
<dbReference type="Proteomes" id="UP001595683">
    <property type="component" value="Unassembled WGS sequence"/>
</dbReference>
<evidence type="ECO:0000256" key="14">
    <source>
        <dbReference type="SAM" id="SignalP"/>
    </source>
</evidence>
<evidence type="ECO:0000313" key="17">
    <source>
        <dbReference type="EMBL" id="MFC3673761.1"/>
    </source>
</evidence>
<dbReference type="InterPro" id="IPR037066">
    <property type="entry name" value="Plug_dom_sf"/>
</dbReference>
<evidence type="ECO:0000256" key="12">
    <source>
        <dbReference type="RuleBase" id="RU003357"/>
    </source>
</evidence>
<evidence type="ECO:0000256" key="9">
    <source>
        <dbReference type="ARBA" id="ARBA00023136"/>
    </source>
</evidence>
<dbReference type="InterPro" id="IPR036942">
    <property type="entry name" value="Beta-barrel_TonB_sf"/>
</dbReference>
<feature type="region of interest" description="Disordered" evidence="13">
    <location>
        <begin position="39"/>
        <end position="59"/>
    </location>
</feature>
<dbReference type="PANTHER" id="PTHR32552:SF81">
    <property type="entry name" value="TONB-DEPENDENT OUTER MEMBRANE RECEPTOR"/>
    <property type="match status" value="1"/>
</dbReference>
<dbReference type="InterPro" id="IPR012910">
    <property type="entry name" value="Plug_dom"/>
</dbReference>
<keyword evidence="2 11" id="KW-0813">Transport</keyword>
<evidence type="ECO:0000256" key="4">
    <source>
        <dbReference type="ARBA" id="ARBA00022496"/>
    </source>
</evidence>
<comment type="similarity">
    <text evidence="11 12">Belongs to the TonB-dependent receptor family.</text>
</comment>
<keyword evidence="18" id="KW-1185">Reference proteome</keyword>
<keyword evidence="7" id="KW-0406">Ion transport</keyword>
<keyword evidence="5 11" id="KW-0812">Transmembrane</keyword>
<sequence>MIDTSRTLTSDKTWLLRSAALTAFTTALAMPLATHAQSVQADQSAQNPTEPAAASAPAGTEGQITEIVVTAQFRAQSVQRTPLAITALSAATIAAQGLTNISDIAAQAPNVVLQPAQAGGGPSVQSFIRGVGQVDSNPAVSPGVGTYIDDVYYGTIAGANFDLVDLDRVEVLRGPQGTLAGQNSIGGAVKLYSKKPTGDGHGYVSLSYGRFNNVRVNAAADIPLVRDKLFMRITGVSDSKDGYVTRMDYACTHPGTAVPSFATTSGCQLGTLGGKSVTAGRVQLRWTPTDALEVNLAGDYINDNSEGTPQTLLYAKNPGQTPKTSINGVSLGTASGASQFISYSPYGAYALDVYSKSPYLSYATFCDPSPSDQTAAYCATPRSATKGGGGSLTIDYKLGSDVSLKSITAFRRQTMDYVDDSDTTPIGGALLTNSLIYREFTQELRLNAALFDNKVNVTLGGFYMDEKTNLNSRIDIPPFDFLGRDVVPAKTYAVFGNADWKVTDKLQLIGGLRYSKQEKTFNFGRLGVPGSVAGFHPDGPPYFPCPQAGGTVVNVAVCPVNGLSGTFKGDNVDYRVAAQYQWAPTFMTYASVATGFKGGGVNPRPYNLYQVIPFDPERLTSYEVGFKGDLFDRKLRVNASLFYGKYSNLQLPVSSCPANPAYPNVPLASYAQPCSALLNAGRARTQGGELEVTARPTDKLTLQGTLGYLDIGFKSLQASALSAGTTLNSKFPLASKWKSSASAQYRIDTNSVGTITPRIDMTYQSSFYTSIPNTTFNKVPGYTLLNAAVAWEAPDGKWMVTGNVMNLTNKLYYYALLDARAVNGLVTGFPAAPRQWRVTVKRSF</sequence>
<gene>
    <name evidence="17" type="ORF">ACFOOT_20260</name>
</gene>
<dbReference type="EMBL" id="JBHRYE010000051">
    <property type="protein sequence ID" value="MFC3673761.1"/>
    <property type="molecule type" value="Genomic_DNA"/>
</dbReference>
<comment type="subcellular location">
    <subcellularLocation>
        <location evidence="1 11">Cell outer membrane</location>
        <topology evidence="1 11">Multi-pass membrane protein</topology>
    </subcellularLocation>
</comment>
<accession>A0ABV7VA83</accession>
<feature type="signal peptide" evidence="14">
    <location>
        <begin position="1"/>
        <end position="29"/>
    </location>
</feature>
<dbReference type="PROSITE" id="PS52016">
    <property type="entry name" value="TONB_DEPENDENT_REC_3"/>
    <property type="match status" value="1"/>
</dbReference>
<keyword evidence="8 12" id="KW-0798">TonB box</keyword>
<dbReference type="Pfam" id="PF00593">
    <property type="entry name" value="TonB_dep_Rec_b-barrel"/>
    <property type="match status" value="1"/>
</dbReference>
<feature type="chain" id="PRO_5047499725" evidence="14">
    <location>
        <begin position="30"/>
        <end position="844"/>
    </location>
</feature>
<name>A0ABV7VA83_9SPHN</name>
<proteinExistence type="inferred from homology"/>
<feature type="domain" description="TonB-dependent receptor plug" evidence="16">
    <location>
        <begin position="78"/>
        <end position="188"/>
    </location>
</feature>
<keyword evidence="14" id="KW-0732">Signal</keyword>
<reference evidence="18" key="1">
    <citation type="journal article" date="2019" name="Int. J. Syst. Evol. Microbiol.">
        <title>The Global Catalogue of Microorganisms (GCM) 10K type strain sequencing project: providing services to taxonomists for standard genome sequencing and annotation.</title>
        <authorList>
            <consortium name="The Broad Institute Genomics Platform"/>
            <consortium name="The Broad Institute Genome Sequencing Center for Infectious Disease"/>
            <person name="Wu L."/>
            <person name="Ma J."/>
        </authorList>
    </citation>
    <scope>NUCLEOTIDE SEQUENCE [LARGE SCALE GENOMIC DNA]</scope>
    <source>
        <strain evidence="18">KCTC 42224</strain>
    </source>
</reference>
<dbReference type="Pfam" id="PF07715">
    <property type="entry name" value="Plug"/>
    <property type="match status" value="1"/>
</dbReference>
<dbReference type="Gene3D" id="2.170.130.10">
    <property type="entry name" value="TonB-dependent receptor, plug domain"/>
    <property type="match status" value="1"/>
</dbReference>
<dbReference type="SUPFAM" id="SSF56935">
    <property type="entry name" value="Porins"/>
    <property type="match status" value="1"/>
</dbReference>
<evidence type="ECO:0000256" key="10">
    <source>
        <dbReference type="ARBA" id="ARBA00023237"/>
    </source>
</evidence>
<keyword evidence="9 11" id="KW-0472">Membrane</keyword>
<comment type="caution">
    <text evidence="17">The sequence shown here is derived from an EMBL/GenBank/DDBJ whole genome shotgun (WGS) entry which is preliminary data.</text>
</comment>
<keyword evidence="3 11" id="KW-1134">Transmembrane beta strand</keyword>
<dbReference type="InterPro" id="IPR039426">
    <property type="entry name" value="TonB-dep_rcpt-like"/>
</dbReference>
<dbReference type="Gene3D" id="2.40.170.20">
    <property type="entry name" value="TonB-dependent receptor, beta-barrel domain"/>
    <property type="match status" value="1"/>
</dbReference>
<keyword evidence="10 11" id="KW-0998">Cell outer membrane</keyword>
<evidence type="ECO:0000256" key="2">
    <source>
        <dbReference type="ARBA" id="ARBA00022448"/>
    </source>
</evidence>
<keyword evidence="6" id="KW-0408">Iron</keyword>
<dbReference type="RefSeq" id="WP_191325707.1">
    <property type="nucleotide sequence ID" value="NZ_BMZP01000021.1"/>
</dbReference>
<evidence type="ECO:0000256" key="11">
    <source>
        <dbReference type="PROSITE-ProRule" id="PRU01360"/>
    </source>
</evidence>
<evidence type="ECO:0000313" key="18">
    <source>
        <dbReference type="Proteomes" id="UP001595683"/>
    </source>
</evidence>
<dbReference type="PANTHER" id="PTHR32552">
    <property type="entry name" value="FERRICHROME IRON RECEPTOR-RELATED"/>
    <property type="match status" value="1"/>
</dbReference>
<evidence type="ECO:0000259" key="15">
    <source>
        <dbReference type="Pfam" id="PF00593"/>
    </source>
</evidence>
<feature type="domain" description="TonB-dependent receptor-like beta-barrel" evidence="15">
    <location>
        <begin position="347"/>
        <end position="807"/>
    </location>
</feature>
<evidence type="ECO:0000256" key="7">
    <source>
        <dbReference type="ARBA" id="ARBA00023065"/>
    </source>
</evidence>
<organism evidence="17 18">
    <name type="scientific">Novosphingobium pokkalii</name>
    <dbReference type="NCBI Taxonomy" id="1770194"/>
    <lineage>
        <taxon>Bacteria</taxon>
        <taxon>Pseudomonadati</taxon>
        <taxon>Pseudomonadota</taxon>
        <taxon>Alphaproteobacteria</taxon>
        <taxon>Sphingomonadales</taxon>
        <taxon>Sphingomonadaceae</taxon>
        <taxon>Novosphingobium</taxon>
    </lineage>
</organism>
<keyword evidence="17" id="KW-0675">Receptor</keyword>